<feature type="region of interest" description="Disordered" evidence="1">
    <location>
        <begin position="674"/>
        <end position="754"/>
    </location>
</feature>
<feature type="compositionally biased region" description="Basic and acidic residues" evidence="1">
    <location>
        <begin position="726"/>
        <end position="739"/>
    </location>
</feature>
<feature type="region of interest" description="Disordered" evidence="1">
    <location>
        <begin position="1009"/>
        <end position="1028"/>
    </location>
</feature>
<keyword evidence="3" id="KW-1185">Reference proteome</keyword>
<feature type="compositionally biased region" description="Polar residues" evidence="1">
    <location>
        <begin position="125"/>
        <end position="135"/>
    </location>
</feature>
<protein>
    <submittedName>
        <fullName evidence="2">Uncharacterized protein</fullName>
    </submittedName>
</protein>
<gene>
    <name evidence="2" type="ORF">AMATHDRAFT_69234</name>
</gene>
<dbReference type="STRING" id="703135.A0A2A9N9L2"/>
<feature type="compositionally biased region" description="Polar residues" evidence="1">
    <location>
        <begin position="9"/>
        <end position="42"/>
    </location>
</feature>
<sequence>MNRDDYNQRSRPSNHSSIQSNYYVSPRSSPSPNHTDNAMYSNDSDYYVHNQLQTYTFGTAPRLTNSPPTRSGNLTSPQDDPDQDDPYLRADITPRPSVVAYSQHPPSRDPDRLPSHISAALAASQGPSTSATHPASSRRYYEPSSASESVISLHGVEERRRIFYTGSGASVDTSSTSQTYSNEFTSSSDDDDPNHSLYTNTDDPFPNSSANISTTSMEFSSEEEDEFDYMDEIEISSVRMGSRNFSSSEDIDRIIYYHADNDYRANEILEGRRGSLPMAIPGAMPFPMQHSPGRGQEDTLISLRRPSRSLDDDLRTVDSLTGPSTMSRVKSDGPTATQSLITSPISVPGSERDWRNLTERAKQLDKGKGRDMGSSSTTAADDDEDVAGEFDLDWEKLREGIVTFESKNVAGFVATPVTTARPSGGSRWFPRFGGNNNQNTRDARRPSIVSVASSVGSSLAADPLTGAIYGWGGEVYKAQRRNWTFKREKIDGITRHGSNNSSHAASRGFASFLSSRSSEEDKRKSSKDREKERERMVKAAATWKGMQIDSQEIWKIDLIGRFRVERKATKTIDIAKGPQQRIIVHHIRDSNNTGPAGVFIGPVSTVHKHSKAVAFSIGRFYRKKSESKEKVREAAGPLITASHPPAPSADSQKRPGGMILLAPRRVQVAFTNTTSTRKLESHGLLDDDHPRTSSRETDHERSRKERERRKGKEKERDHKQKRSKTKERETESSEKERKKSSSTKHGGSSAVPDLGIVTLVETSKFTNSSSSSADSYQASSAGTSTTVVASTLSPTTPSLPPTDVIIESLHHLPPIDFFDPSIVPITTNIPIDRQYMRRRRRRIVDPLEVDDYEEDYDEYDNEYGRYSPPTRTPHSEAFGTVDASIIEQLRLERAQHEAEGSTGLFMRLFRNRHSRPTVGPIAGQLEANYNPPWIVLPSRNRQEQQQRVVENLNSSFMDVGLLPTIRKPKYHTSSGHSKKHNEQSNGILSKVPEESLYMLLPLWPGETDPVTGRDYPAGKRTPPTDRRQYLLVYYAPTDKKDQANESKKRSRLSPTSSHDAARNDRSILLTSFHISARFVAHKQLIGTGIRVPDEGLTVCGPLDYAWETLPSDDIREENDLDYVIGICYSRHSGIEFIPEGFDTLGLCLTSTKPPRAVNDNVIPPEPVHHLTPIGRAVLEMAWLGSMALTSFGQVGST</sequence>
<feature type="compositionally biased region" description="Polar residues" evidence="1">
    <location>
        <begin position="168"/>
        <end position="187"/>
    </location>
</feature>
<reference evidence="2 3" key="1">
    <citation type="submission" date="2014-02" db="EMBL/GenBank/DDBJ databases">
        <title>Transposable element dynamics among asymbiotic and ectomycorrhizal Amanita fungi.</title>
        <authorList>
            <consortium name="DOE Joint Genome Institute"/>
            <person name="Hess J."/>
            <person name="Skrede I."/>
            <person name="Wolfe B."/>
            <person name="LaButti K."/>
            <person name="Ohm R.A."/>
            <person name="Grigoriev I.V."/>
            <person name="Pringle A."/>
        </authorList>
    </citation>
    <scope>NUCLEOTIDE SEQUENCE [LARGE SCALE GENOMIC DNA]</scope>
    <source>
        <strain evidence="2 3">SKay4041</strain>
    </source>
</reference>
<dbReference type="EMBL" id="KZ302164">
    <property type="protein sequence ID" value="PFH46718.1"/>
    <property type="molecule type" value="Genomic_DNA"/>
</dbReference>
<feature type="compositionally biased region" description="Basic and acidic residues" evidence="1">
    <location>
        <begin position="677"/>
        <end position="718"/>
    </location>
</feature>
<feature type="compositionally biased region" description="Polar residues" evidence="1">
    <location>
        <begin position="196"/>
        <end position="211"/>
    </location>
</feature>
<feature type="region of interest" description="Disordered" evidence="1">
    <location>
        <begin position="168"/>
        <end position="214"/>
    </location>
</feature>
<feature type="compositionally biased region" description="Basic and acidic residues" evidence="1">
    <location>
        <begin position="350"/>
        <end position="371"/>
    </location>
</feature>
<evidence type="ECO:0000313" key="3">
    <source>
        <dbReference type="Proteomes" id="UP000242287"/>
    </source>
</evidence>
<proteinExistence type="predicted"/>
<evidence type="ECO:0000313" key="2">
    <source>
        <dbReference type="EMBL" id="PFH46718.1"/>
    </source>
</evidence>
<feature type="region of interest" description="Disordered" evidence="1">
    <location>
        <begin position="1040"/>
        <end position="1060"/>
    </location>
</feature>
<feature type="region of interest" description="Disordered" evidence="1">
    <location>
        <begin position="306"/>
        <end position="386"/>
    </location>
</feature>
<feature type="region of interest" description="Disordered" evidence="1">
    <location>
        <begin position="625"/>
        <end position="655"/>
    </location>
</feature>
<dbReference type="Proteomes" id="UP000242287">
    <property type="component" value="Unassembled WGS sequence"/>
</dbReference>
<feature type="region of interest" description="Disordered" evidence="1">
    <location>
        <begin position="424"/>
        <end position="446"/>
    </location>
</feature>
<feature type="region of interest" description="Disordered" evidence="1">
    <location>
        <begin position="1"/>
        <end position="42"/>
    </location>
</feature>
<feature type="compositionally biased region" description="Polar residues" evidence="1">
    <location>
        <begin position="58"/>
        <end position="76"/>
    </location>
</feature>
<feature type="compositionally biased region" description="Basic and acidic residues" evidence="1">
    <location>
        <begin position="517"/>
        <end position="534"/>
    </location>
</feature>
<organism evidence="2 3">
    <name type="scientific">Amanita thiersii Skay4041</name>
    <dbReference type="NCBI Taxonomy" id="703135"/>
    <lineage>
        <taxon>Eukaryota</taxon>
        <taxon>Fungi</taxon>
        <taxon>Dikarya</taxon>
        <taxon>Basidiomycota</taxon>
        <taxon>Agaricomycotina</taxon>
        <taxon>Agaricomycetes</taxon>
        <taxon>Agaricomycetidae</taxon>
        <taxon>Agaricales</taxon>
        <taxon>Pluteineae</taxon>
        <taxon>Amanitaceae</taxon>
        <taxon>Amanita</taxon>
    </lineage>
</organism>
<accession>A0A2A9N9L2</accession>
<feature type="region of interest" description="Disordered" evidence="1">
    <location>
        <begin position="58"/>
        <end position="149"/>
    </location>
</feature>
<dbReference type="AlphaFoldDB" id="A0A2A9N9L2"/>
<name>A0A2A9N9L2_9AGAR</name>
<dbReference type="OrthoDB" id="3357948at2759"/>
<evidence type="ECO:0000256" key="1">
    <source>
        <dbReference type="SAM" id="MobiDB-lite"/>
    </source>
</evidence>
<feature type="region of interest" description="Disordered" evidence="1">
    <location>
        <begin position="493"/>
        <end position="534"/>
    </location>
</feature>
<feature type="compositionally biased region" description="Polar residues" evidence="1">
    <location>
        <begin position="318"/>
        <end position="345"/>
    </location>
</feature>